<dbReference type="SMART" id="SM01326">
    <property type="entry name" value="PTEN_C2"/>
    <property type="match status" value="1"/>
</dbReference>
<dbReference type="Pfam" id="PF22918">
    <property type="entry name" value="PTEN2_C2"/>
    <property type="match status" value="1"/>
</dbReference>
<comment type="caution">
    <text evidence="3">The sequence shown here is derived from an EMBL/GenBank/DDBJ whole genome shotgun (WGS) entry which is preliminary data.</text>
</comment>
<name>A0AAP0GK83_9ASTR</name>
<dbReference type="GO" id="GO:0005783">
    <property type="term" value="C:endoplasmic reticulum"/>
    <property type="evidence" value="ECO:0007669"/>
    <property type="project" value="TreeGrafter"/>
</dbReference>
<dbReference type="Proteomes" id="UP001408789">
    <property type="component" value="Unassembled WGS sequence"/>
</dbReference>
<evidence type="ECO:0000256" key="1">
    <source>
        <dbReference type="ARBA" id="ARBA00022912"/>
    </source>
</evidence>
<dbReference type="AlphaFoldDB" id="A0AAP0GK83"/>
<feature type="domain" description="C2 tensin-type" evidence="2">
    <location>
        <begin position="22"/>
        <end position="165"/>
    </location>
</feature>
<proteinExistence type="predicted"/>
<keyword evidence="1" id="KW-0904">Protein phosphatase</keyword>
<gene>
    <name evidence="3" type="ORF">SSX86_030315</name>
</gene>
<dbReference type="PANTHER" id="PTHR31460">
    <property type="match status" value="1"/>
</dbReference>
<evidence type="ECO:0000259" key="2">
    <source>
        <dbReference type="PROSITE" id="PS51182"/>
    </source>
</evidence>
<organism evidence="3 4">
    <name type="scientific">Deinandra increscens subsp. villosa</name>
    <dbReference type="NCBI Taxonomy" id="3103831"/>
    <lineage>
        <taxon>Eukaryota</taxon>
        <taxon>Viridiplantae</taxon>
        <taxon>Streptophyta</taxon>
        <taxon>Embryophyta</taxon>
        <taxon>Tracheophyta</taxon>
        <taxon>Spermatophyta</taxon>
        <taxon>Magnoliopsida</taxon>
        <taxon>eudicotyledons</taxon>
        <taxon>Gunneridae</taxon>
        <taxon>Pentapetalae</taxon>
        <taxon>asterids</taxon>
        <taxon>campanulids</taxon>
        <taxon>Asterales</taxon>
        <taxon>Asteraceae</taxon>
        <taxon>Asteroideae</taxon>
        <taxon>Heliantheae alliance</taxon>
        <taxon>Madieae</taxon>
        <taxon>Madiinae</taxon>
        <taxon>Deinandra</taxon>
    </lineage>
</organism>
<evidence type="ECO:0000313" key="3">
    <source>
        <dbReference type="EMBL" id="KAK9050715.1"/>
    </source>
</evidence>
<dbReference type="InterPro" id="IPR055183">
    <property type="entry name" value="PTEN2A/B_C2"/>
</dbReference>
<dbReference type="InterPro" id="IPR014020">
    <property type="entry name" value="Tensin_C2-dom"/>
</dbReference>
<sequence>MQQKSVLNTDAVGNGTCGVFIDRPRNRVVVAIADVFGNTYSAVAAYDLDSWKRLFFTQLSSSGSLFTTRKHPKTKNPMSEDFWIRTPTKGIVVFALPGEPGLTELTGDFKIQFHDRQGDFYCWLNTTMMENRVIFDGSDFDDFEKVLDFLCLPRGTKIRLLLTLKHLIPHSHGRTSLSNQKNEFRFHVRVGHSVFHVRLVANQQRGRRGIAGGVATAAVDSLEKQGRRRTTLKVDATVATYKGEALIQDLSLYLFSDLVSHSFDSIIFLICFAPALPGCFGGLLRGIDYGDFDCEDAVLGRYVMFDVLEWEFPPIRLKALSLAKLALSAESSEQVSGSLPVGLQATPRSTSGIQALCSLHITLQKAKTLQHCAECIKLHLRLLYNNFFNQTVDGFNPGLAETEGLQWETLLKDLKQPIRVKVGGAECFVESQHVSNCDFVEDGLVAWWKSNSRLIGLM</sequence>
<dbReference type="GO" id="GO:0004721">
    <property type="term" value="F:phosphoprotein phosphatase activity"/>
    <property type="evidence" value="ECO:0007669"/>
    <property type="project" value="UniProtKB-KW"/>
</dbReference>
<dbReference type="EMBL" id="JBCNJP010000290">
    <property type="protein sequence ID" value="KAK9050715.1"/>
    <property type="molecule type" value="Genomic_DNA"/>
</dbReference>
<protein>
    <recommendedName>
        <fullName evidence="2">C2 tensin-type domain-containing protein</fullName>
    </recommendedName>
</protein>
<dbReference type="PROSITE" id="PS51182">
    <property type="entry name" value="C2_TENSIN"/>
    <property type="match status" value="1"/>
</dbReference>
<dbReference type="PANTHER" id="PTHR31460:SF0">
    <property type="entry name" value="CALCIUM-DEPENDENT PHOSPHOTRIESTERASE SUPERFAMILY PROTEIN-RELATED"/>
    <property type="match status" value="1"/>
</dbReference>
<reference evidence="3 4" key="1">
    <citation type="submission" date="2024-04" db="EMBL/GenBank/DDBJ databases">
        <title>The reference genome of an endangered Asteraceae, Deinandra increscens subsp. villosa, native to the Central Coast of California.</title>
        <authorList>
            <person name="Guilliams M."/>
            <person name="Hasenstab-Lehman K."/>
            <person name="Meyer R."/>
            <person name="Mcevoy S."/>
        </authorList>
    </citation>
    <scope>NUCLEOTIDE SEQUENCE [LARGE SCALE GENOMIC DNA]</scope>
    <source>
        <tissue evidence="3">Leaf</tissue>
    </source>
</reference>
<dbReference type="InterPro" id="IPR053224">
    <property type="entry name" value="Sensory_adhesion_molecule"/>
</dbReference>
<keyword evidence="4" id="KW-1185">Reference proteome</keyword>
<evidence type="ECO:0000313" key="4">
    <source>
        <dbReference type="Proteomes" id="UP001408789"/>
    </source>
</evidence>
<keyword evidence="1" id="KW-0378">Hydrolase</keyword>
<accession>A0AAP0GK83</accession>